<dbReference type="AlphaFoldDB" id="A0ABD4T9T8"/>
<dbReference type="EMBL" id="JTHE03000116">
    <property type="protein sequence ID" value="MCM1985213.1"/>
    <property type="molecule type" value="Genomic_DNA"/>
</dbReference>
<evidence type="ECO:0000256" key="5">
    <source>
        <dbReference type="PROSITE-ProRule" id="PRU10015"/>
    </source>
</evidence>
<keyword evidence="3 4" id="KW-0949">S-adenosyl-L-methionine</keyword>
<dbReference type="PROSITE" id="PS51687">
    <property type="entry name" value="SAM_MT_RNA_M5U"/>
    <property type="match status" value="1"/>
</dbReference>
<dbReference type="SUPFAM" id="SSF50249">
    <property type="entry name" value="Nucleic acid-binding proteins"/>
    <property type="match status" value="1"/>
</dbReference>
<dbReference type="RefSeq" id="WP_236095993.1">
    <property type="nucleotide sequence ID" value="NZ_JTHE03000116.1"/>
</dbReference>
<keyword evidence="8" id="KW-1185">Reference proteome</keyword>
<evidence type="ECO:0000256" key="1">
    <source>
        <dbReference type="ARBA" id="ARBA00022603"/>
    </source>
</evidence>
<dbReference type="SUPFAM" id="SSF53335">
    <property type="entry name" value="S-adenosyl-L-methionine-dependent methyltransferases"/>
    <property type="match status" value="1"/>
</dbReference>
<evidence type="ECO:0000256" key="4">
    <source>
        <dbReference type="PROSITE-ProRule" id="PRU01024"/>
    </source>
</evidence>
<dbReference type="InterPro" id="IPR012340">
    <property type="entry name" value="NA-bd_OB-fold"/>
</dbReference>
<evidence type="ECO:0000313" key="8">
    <source>
        <dbReference type="Proteomes" id="UP000031561"/>
    </source>
</evidence>
<dbReference type="Gene3D" id="2.40.50.140">
    <property type="entry name" value="Nucleic acid-binding proteins"/>
    <property type="match status" value="1"/>
</dbReference>
<dbReference type="InterPro" id="IPR010280">
    <property type="entry name" value="U5_MeTrfase_fam"/>
</dbReference>
<comment type="similarity">
    <text evidence="4">Belongs to the class I-like SAM-binding methyltransferase superfamily. RNA M5U methyltransferase family.</text>
</comment>
<proteinExistence type="inferred from homology"/>
<feature type="domain" description="TRAM" evidence="6">
    <location>
        <begin position="9"/>
        <end position="69"/>
    </location>
</feature>
<dbReference type="FunFam" id="3.40.50.150:FF:000009">
    <property type="entry name" value="23S rRNA (Uracil(1939)-C(5))-methyltransferase RlmD"/>
    <property type="match status" value="1"/>
</dbReference>
<dbReference type="InterPro" id="IPR030390">
    <property type="entry name" value="MeTrfase_TrmA_AS"/>
</dbReference>
<keyword evidence="2 4" id="KW-0808">Transferase</keyword>
<reference evidence="7 8" key="1">
    <citation type="journal article" date="2015" name="Genome Announc.">
        <title>Draft Genome Sequence of Filamentous Marine Cyanobacterium Lyngbya confervoides Strain BDU141951.</title>
        <authorList>
            <person name="Chandrababunaidu M.M."/>
            <person name="Sen D."/>
            <person name="Tripathy S."/>
        </authorList>
    </citation>
    <scope>NUCLEOTIDE SEQUENCE [LARGE SCALE GENOMIC DNA]</scope>
    <source>
        <strain evidence="7 8">BDU141951</strain>
    </source>
</reference>
<comment type="caution">
    <text evidence="7">The sequence shown here is derived from an EMBL/GenBank/DDBJ whole genome shotgun (WGS) entry which is preliminary data.</text>
</comment>
<dbReference type="PROSITE" id="PS01231">
    <property type="entry name" value="TRMA_2"/>
    <property type="match status" value="1"/>
</dbReference>
<feature type="active site" description="Nucleophile" evidence="4">
    <location>
        <position position="417"/>
    </location>
</feature>
<dbReference type="PANTHER" id="PTHR11061">
    <property type="entry name" value="RNA M5U METHYLTRANSFERASE"/>
    <property type="match status" value="1"/>
</dbReference>
<evidence type="ECO:0000259" key="6">
    <source>
        <dbReference type="PROSITE" id="PS50926"/>
    </source>
</evidence>
<feature type="binding site" evidence="4">
    <location>
        <position position="324"/>
    </location>
    <ligand>
        <name>S-adenosyl-L-methionine</name>
        <dbReference type="ChEBI" id="CHEBI:59789"/>
    </ligand>
</feature>
<feature type="binding site" evidence="4">
    <location>
        <position position="390"/>
    </location>
    <ligand>
        <name>S-adenosyl-L-methionine</name>
        <dbReference type="ChEBI" id="CHEBI:59789"/>
    </ligand>
</feature>
<dbReference type="GO" id="GO:0006396">
    <property type="term" value="P:RNA processing"/>
    <property type="evidence" value="ECO:0007669"/>
    <property type="project" value="UniProtKB-ARBA"/>
</dbReference>
<organism evidence="7 8">
    <name type="scientific">Lyngbya confervoides BDU141951</name>
    <dbReference type="NCBI Taxonomy" id="1574623"/>
    <lineage>
        <taxon>Bacteria</taxon>
        <taxon>Bacillati</taxon>
        <taxon>Cyanobacteriota</taxon>
        <taxon>Cyanophyceae</taxon>
        <taxon>Oscillatoriophycideae</taxon>
        <taxon>Oscillatoriales</taxon>
        <taxon>Microcoleaceae</taxon>
        <taxon>Lyngbya</taxon>
    </lineage>
</organism>
<evidence type="ECO:0000256" key="2">
    <source>
        <dbReference type="ARBA" id="ARBA00022679"/>
    </source>
</evidence>
<dbReference type="NCBIfam" id="TIGR00479">
    <property type="entry name" value="rumA"/>
    <property type="match status" value="1"/>
</dbReference>
<dbReference type="Pfam" id="PF05958">
    <property type="entry name" value="tRNA_U5-meth_tr"/>
    <property type="match status" value="1"/>
</dbReference>
<accession>A0ABD4T9T8</accession>
<sequence>MSLPSSLEAFQVHQTLVLNITGLNAHGDGIGHLDEAHPTVFVPNTVPGDRVCARVTNIKRTYAYAQLMQVLTPSPHRVRPACIVADKCGGCQWQAVDYAAQLTQKKDQVLQALRRIGKFADPQVLDVMAAPDPLGYRNKATYPLAWSPDRDRVKAGYYQRGTHKLINLNQCPIQDGQFNPLLAQLKQDIHRRGWSIYEETTHQGSLRHLSLRLGRRTGEMLITLVSCDRHLPQIQEQAQEWLERYPAVVGINLNLNRDRTNRIFGPRTETVAGRPYLREIFAGLEFQIQADTFFQIYTEQAEALVNRMFEALQLTGSETVIDAYCGIGTLTLPLAQRVKAVQGIEVHPESIRQAQENAQRNHLGNVQFLEGKVDHRLAEISQPPDLLLLDPPRKGCEGAVIDQIQRLQPRTILYLSCNPATLARDLQLLCQSGPYELKWVLPVDFFPQTAHIEALAYLSLETKHELIA</sequence>
<evidence type="ECO:0000256" key="3">
    <source>
        <dbReference type="ARBA" id="ARBA00022691"/>
    </source>
</evidence>
<name>A0ABD4T9T8_9CYAN</name>
<dbReference type="GO" id="GO:0008757">
    <property type="term" value="F:S-adenosylmethionine-dependent methyltransferase activity"/>
    <property type="evidence" value="ECO:0007669"/>
    <property type="project" value="UniProtKB-ARBA"/>
</dbReference>
<dbReference type="PROSITE" id="PS50926">
    <property type="entry name" value="TRAM"/>
    <property type="match status" value="1"/>
</dbReference>
<dbReference type="EC" id="2.1.1.190" evidence="7"/>
<dbReference type="GO" id="GO:0008173">
    <property type="term" value="F:RNA methyltransferase activity"/>
    <property type="evidence" value="ECO:0007669"/>
    <property type="project" value="UniProtKB-ARBA"/>
</dbReference>
<dbReference type="Gene3D" id="2.40.50.1070">
    <property type="match status" value="1"/>
</dbReference>
<protein>
    <submittedName>
        <fullName evidence="7">23S rRNA (Uracil(1939)-C(5))-methyltransferase RlmD</fullName>
        <ecNumber evidence="7">2.1.1.190</ecNumber>
    </submittedName>
</protein>
<dbReference type="Gene3D" id="3.40.50.150">
    <property type="entry name" value="Vaccinia Virus protein VP39"/>
    <property type="match status" value="1"/>
</dbReference>
<dbReference type="Pfam" id="PF01938">
    <property type="entry name" value="TRAM"/>
    <property type="match status" value="1"/>
</dbReference>
<keyword evidence="1 4" id="KW-0489">Methyltransferase</keyword>
<dbReference type="PROSITE" id="PS01230">
    <property type="entry name" value="TRMA_1"/>
    <property type="match status" value="1"/>
</dbReference>
<dbReference type="InterPro" id="IPR002792">
    <property type="entry name" value="TRAM_dom"/>
</dbReference>
<gene>
    <name evidence="7" type="primary">rlmD</name>
    <name evidence="7" type="ORF">QQ91_0020565</name>
</gene>
<dbReference type="GO" id="GO:0001510">
    <property type="term" value="P:RNA methylation"/>
    <property type="evidence" value="ECO:0007669"/>
    <property type="project" value="UniProtKB-ARBA"/>
</dbReference>
<dbReference type="InterPro" id="IPR030391">
    <property type="entry name" value="MeTrfase_TrmA_CS"/>
</dbReference>
<dbReference type="InterPro" id="IPR029063">
    <property type="entry name" value="SAM-dependent_MTases_sf"/>
</dbReference>
<dbReference type="FunFam" id="2.40.50.1070:FF:000003">
    <property type="entry name" value="23S rRNA (Uracil-5-)-methyltransferase RumA"/>
    <property type="match status" value="1"/>
</dbReference>
<dbReference type="PANTHER" id="PTHR11061:SF30">
    <property type="entry name" value="TRNA (URACIL(54)-C(5))-METHYLTRANSFERASE"/>
    <property type="match status" value="1"/>
</dbReference>
<dbReference type="Proteomes" id="UP000031561">
    <property type="component" value="Unassembled WGS sequence"/>
</dbReference>
<evidence type="ECO:0000313" key="7">
    <source>
        <dbReference type="EMBL" id="MCM1985213.1"/>
    </source>
</evidence>
<dbReference type="CDD" id="cd02440">
    <property type="entry name" value="AdoMet_MTases"/>
    <property type="match status" value="1"/>
</dbReference>
<feature type="active site" evidence="5">
    <location>
        <position position="417"/>
    </location>
</feature>
<feature type="binding site" evidence="4">
    <location>
        <position position="295"/>
    </location>
    <ligand>
        <name>S-adenosyl-L-methionine</name>
        <dbReference type="ChEBI" id="CHEBI:59789"/>
    </ligand>
</feature>
<feature type="binding site" evidence="4">
    <location>
        <position position="345"/>
    </location>
    <ligand>
        <name>S-adenosyl-L-methionine</name>
        <dbReference type="ChEBI" id="CHEBI:59789"/>
    </ligand>
</feature>